<dbReference type="Proteomes" id="UP000276542">
    <property type="component" value="Unassembled WGS sequence"/>
</dbReference>
<gene>
    <name evidence="2" type="ORF">D4739_15970</name>
</gene>
<feature type="transmembrane region" description="Helical" evidence="1">
    <location>
        <begin position="110"/>
        <end position="141"/>
    </location>
</feature>
<dbReference type="EMBL" id="QYRP01000002">
    <property type="protein sequence ID" value="RJS47560.1"/>
    <property type="molecule type" value="Genomic_DNA"/>
</dbReference>
<reference evidence="3" key="1">
    <citation type="submission" date="2018-09" db="EMBL/GenBank/DDBJ databases">
        <authorList>
            <person name="Zhu H."/>
        </authorList>
    </citation>
    <scope>NUCLEOTIDE SEQUENCE [LARGE SCALE GENOMIC DNA]</scope>
    <source>
        <strain evidence="3">K1W22B-1</strain>
    </source>
</reference>
<feature type="transmembrane region" description="Helical" evidence="1">
    <location>
        <begin position="80"/>
        <end position="98"/>
    </location>
</feature>
<keyword evidence="3" id="KW-1185">Reference proteome</keyword>
<dbReference type="RefSeq" id="WP_120061523.1">
    <property type="nucleotide sequence ID" value="NZ_QYRP01000002.1"/>
</dbReference>
<accession>A0A3A5HI41</accession>
<dbReference type="AlphaFoldDB" id="A0A3A5HI41"/>
<evidence type="ECO:0000313" key="2">
    <source>
        <dbReference type="EMBL" id="RJS47560.1"/>
    </source>
</evidence>
<dbReference type="OrthoDB" id="119681at2"/>
<protein>
    <recommendedName>
        <fullName evidence="4">DoxX family protein</fullName>
    </recommendedName>
</protein>
<keyword evidence="1" id="KW-0812">Transmembrane</keyword>
<organism evidence="2 3">
    <name type="scientific">Nocardioides cavernaquae</name>
    <dbReference type="NCBI Taxonomy" id="2321396"/>
    <lineage>
        <taxon>Bacteria</taxon>
        <taxon>Bacillati</taxon>
        <taxon>Actinomycetota</taxon>
        <taxon>Actinomycetes</taxon>
        <taxon>Propionibacteriales</taxon>
        <taxon>Nocardioidaceae</taxon>
        <taxon>Nocardioides</taxon>
    </lineage>
</organism>
<feature type="transmembrane region" description="Helical" evidence="1">
    <location>
        <begin position="33"/>
        <end position="50"/>
    </location>
</feature>
<evidence type="ECO:0000256" key="1">
    <source>
        <dbReference type="SAM" id="Phobius"/>
    </source>
</evidence>
<keyword evidence="1" id="KW-0472">Membrane</keyword>
<sequence length="152" mass="16321">MAITHAWHDIVSDMKDEMHDLTNIAHVAAARQAYLALWATFTALPLLYGLDKLAGFMNTNWEGFYASWLNSAVPGSAADATMYFGVLEIAIAAAVFFAPRIGGDVLAAWLVLEAISVFSVGGMAYLGFGTLALAFCALAMARLSTTYHHKDG</sequence>
<evidence type="ECO:0008006" key="4">
    <source>
        <dbReference type="Google" id="ProtNLM"/>
    </source>
</evidence>
<comment type="caution">
    <text evidence="2">The sequence shown here is derived from an EMBL/GenBank/DDBJ whole genome shotgun (WGS) entry which is preliminary data.</text>
</comment>
<keyword evidence="1" id="KW-1133">Transmembrane helix</keyword>
<proteinExistence type="predicted"/>
<name>A0A3A5HI41_9ACTN</name>
<evidence type="ECO:0000313" key="3">
    <source>
        <dbReference type="Proteomes" id="UP000276542"/>
    </source>
</evidence>